<dbReference type="AlphaFoldDB" id="X0T8X3"/>
<proteinExistence type="predicted"/>
<sequence>RKKFINIPRKRFNASLRELELSVEGDSLQAAGASIRRLIEQMKNYVLPPQFDFLNNRNVAPIVMYMFEFKYELDRDDLSYIWQNLAPKRFESGTIEKDVVAHQLMDTELLTEYNLLSNPNLRWMVFKVKQRGQAMYQDMIVSQVDQPTSQKDFDSTKSSNNYPLQFNWPYDFVSIVETINFDVDVKYDRTQTKALKSDAVKDIGKQNKALSKELRATIPLKLEKKQKPFKPSDMNQKVKAQNKATQGPRKELKTSVTTKKTYEG</sequence>
<name>X0T8X3_9ZZZZ</name>
<organism evidence="2">
    <name type="scientific">marine sediment metagenome</name>
    <dbReference type="NCBI Taxonomy" id="412755"/>
    <lineage>
        <taxon>unclassified sequences</taxon>
        <taxon>metagenomes</taxon>
        <taxon>ecological metagenomes</taxon>
    </lineage>
</organism>
<feature type="compositionally biased region" description="Polar residues" evidence="1">
    <location>
        <begin position="254"/>
        <end position="264"/>
    </location>
</feature>
<comment type="caution">
    <text evidence="2">The sequence shown here is derived from an EMBL/GenBank/DDBJ whole genome shotgun (WGS) entry which is preliminary data.</text>
</comment>
<protein>
    <submittedName>
        <fullName evidence="2">Uncharacterized protein</fullName>
    </submittedName>
</protein>
<feature type="region of interest" description="Disordered" evidence="1">
    <location>
        <begin position="223"/>
        <end position="264"/>
    </location>
</feature>
<reference evidence="2" key="1">
    <citation type="journal article" date="2014" name="Front. Microbiol.">
        <title>High frequency of phylogenetically diverse reductive dehalogenase-homologous genes in deep subseafloor sedimentary metagenomes.</title>
        <authorList>
            <person name="Kawai M."/>
            <person name="Futagami T."/>
            <person name="Toyoda A."/>
            <person name="Takaki Y."/>
            <person name="Nishi S."/>
            <person name="Hori S."/>
            <person name="Arai W."/>
            <person name="Tsubouchi T."/>
            <person name="Morono Y."/>
            <person name="Uchiyama I."/>
            <person name="Ito T."/>
            <person name="Fujiyama A."/>
            <person name="Inagaki F."/>
            <person name="Takami H."/>
        </authorList>
    </citation>
    <scope>NUCLEOTIDE SEQUENCE</scope>
    <source>
        <strain evidence="2">Expedition CK06-06</strain>
    </source>
</reference>
<accession>X0T8X3</accession>
<evidence type="ECO:0000256" key="1">
    <source>
        <dbReference type="SAM" id="MobiDB-lite"/>
    </source>
</evidence>
<feature type="compositionally biased region" description="Polar residues" evidence="1">
    <location>
        <begin position="233"/>
        <end position="245"/>
    </location>
</feature>
<dbReference type="EMBL" id="BARS01010092">
    <property type="protein sequence ID" value="GAF89659.1"/>
    <property type="molecule type" value="Genomic_DNA"/>
</dbReference>
<feature type="non-terminal residue" evidence="2">
    <location>
        <position position="1"/>
    </location>
</feature>
<evidence type="ECO:0000313" key="2">
    <source>
        <dbReference type="EMBL" id="GAF89659.1"/>
    </source>
</evidence>
<gene>
    <name evidence="2" type="ORF">S01H1_18814</name>
</gene>